<evidence type="ECO:0000256" key="2">
    <source>
        <dbReference type="ARBA" id="ARBA00022845"/>
    </source>
</evidence>
<dbReference type="PANTHER" id="PTHR34984">
    <property type="entry name" value="CARBON STORAGE REGULATOR"/>
    <property type="match status" value="1"/>
</dbReference>
<accession>A0ABR8SZJ9</accession>
<comment type="similarity">
    <text evidence="4">Belongs to the CsrA/RsmA family.</text>
</comment>
<protein>
    <recommendedName>
        <fullName evidence="4">Translational regulator CsrA</fullName>
    </recommendedName>
</protein>
<dbReference type="EMBL" id="JACSQL010000005">
    <property type="protein sequence ID" value="MBD7968943.1"/>
    <property type="molecule type" value="Genomic_DNA"/>
</dbReference>
<evidence type="ECO:0000313" key="6">
    <source>
        <dbReference type="Proteomes" id="UP000608071"/>
    </source>
</evidence>
<keyword evidence="6" id="KW-1185">Reference proteome</keyword>
<dbReference type="InterPro" id="IPR003751">
    <property type="entry name" value="CsrA"/>
</dbReference>
<comment type="function">
    <text evidence="4">A translational regulator that binds mRNA to regulate translation initiation and/or mRNA stability. Usually binds in the 5'-UTR at or near the Shine-Dalgarno sequence preventing ribosome-binding, thus repressing translation. Its main target seems to be the major flagellin gene, while its function is anatagonized by FliW.</text>
</comment>
<comment type="caution">
    <text evidence="5">The sequence shown here is derived from an EMBL/GenBank/DDBJ whole genome shotgun (WGS) entry which is preliminary data.</text>
</comment>
<evidence type="ECO:0000256" key="1">
    <source>
        <dbReference type="ARBA" id="ARBA00022490"/>
    </source>
</evidence>
<dbReference type="InterPro" id="IPR036107">
    <property type="entry name" value="CsrA_sf"/>
</dbReference>
<proteinExistence type="inferred from homology"/>
<dbReference type="RefSeq" id="WP_191800494.1">
    <property type="nucleotide sequence ID" value="NZ_JACSQL010000005.1"/>
</dbReference>
<sequence length="81" mass="8957">MLVLSRKKGESIVIDDHIVITMLGVEGETVRIGISAPAEVDIFRKEVHLAIQEANKQSAASTKDHIQALMAQYQQSVKNEK</sequence>
<dbReference type="Proteomes" id="UP000608071">
    <property type="component" value="Unassembled WGS sequence"/>
</dbReference>
<dbReference type="PANTHER" id="PTHR34984:SF1">
    <property type="entry name" value="CARBON STORAGE REGULATOR"/>
    <property type="match status" value="1"/>
</dbReference>
<dbReference type="NCBIfam" id="NF002469">
    <property type="entry name" value="PRK01712.1"/>
    <property type="match status" value="1"/>
</dbReference>
<reference evidence="5 6" key="1">
    <citation type="submission" date="2020-08" db="EMBL/GenBank/DDBJ databases">
        <title>A Genomic Blueprint of the Chicken Gut Microbiome.</title>
        <authorList>
            <person name="Gilroy R."/>
            <person name="Ravi A."/>
            <person name="Getino M."/>
            <person name="Pursley I."/>
            <person name="Horton D.L."/>
            <person name="Alikhan N.-F."/>
            <person name="Baker D."/>
            <person name="Gharbi K."/>
            <person name="Hall N."/>
            <person name="Watson M."/>
            <person name="Adriaenssens E.M."/>
            <person name="Foster-Nyarko E."/>
            <person name="Jarju S."/>
            <person name="Secka A."/>
            <person name="Antonio M."/>
            <person name="Oren A."/>
            <person name="Chaudhuri R."/>
            <person name="La Ragione R.M."/>
            <person name="Hildebrand F."/>
            <person name="Pallen M.J."/>
        </authorList>
    </citation>
    <scope>NUCLEOTIDE SEQUENCE [LARGE SCALE GENOMIC DNA]</scope>
    <source>
        <strain evidence="5 6">Sa2BVA9</strain>
    </source>
</reference>
<evidence type="ECO:0000313" key="5">
    <source>
        <dbReference type="EMBL" id="MBD7968943.1"/>
    </source>
</evidence>
<keyword evidence="3 4" id="KW-0694">RNA-binding</keyword>
<comment type="subcellular location">
    <subcellularLocation>
        <location evidence="4">Cytoplasm</location>
    </subcellularLocation>
</comment>
<dbReference type="NCBIfam" id="TIGR00202">
    <property type="entry name" value="csrA"/>
    <property type="match status" value="1"/>
</dbReference>
<name>A0ABR8SZJ9_9BACL</name>
<keyword evidence="2 4" id="KW-0810">Translation regulation</keyword>
<comment type="subunit">
    <text evidence="4">Homodimer; the beta-strands of each monomer intercalate to form a hydrophobic core, while the alpha-helices form wings that extend away from the core.</text>
</comment>
<organism evidence="5 6">
    <name type="scientific">Paenibacillus gallinarum</name>
    <dbReference type="NCBI Taxonomy" id="2762232"/>
    <lineage>
        <taxon>Bacteria</taxon>
        <taxon>Bacillati</taxon>
        <taxon>Bacillota</taxon>
        <taxon>Bacilli</taxon>
        <taxon>Bacillales</taxon>
        <taxon>Paenibacillaceae</taxon>
        <taxon>Paenibacillus</taxon>
    </lineage>
</organism>
<dbReference type="HAMAP" id="MF_00167">
    <property type="entry name" value="CsrA"/>
    <property type="match status" value="1"/>
</dbReference>
<dbReference type="SUPFAM" id="SSF117130">
    <property type="entry name" value="CsrA-like"/>
    <property type="match status" value="1"/>
</dbReference>
<evidence type="ECO:0000256" key="3">
    <source>
        <dbReference type="ARBA" id="ARBA00022884"/>
    </source>
</evidence>
<dbReference type="Pfam" id="PF02599">
    <property type="entry name" value="CsrA"/>
    <property type="match status" value="1"/>
</dbReference>
<keyword evidence="4" id="KW-1005">Bacterial flagellum biogenesis</keyword>
<keyword evidence="1 4" id="KW-0963">Cytoplasm</keyword>
<keyword evidence="4" id="KW-0678">Repressor</keyword>
<dbReference type="Gene3D" id="2.60.40.4380">
    <property type="entry name" value="Translational regulator CsrA"/>
    <property type="match status" value="1"/>
</dbReference>
<gene>
    <name evidence="4 5" type="primary">csrA</name>
    <name evidence="5" type="ORF">H9647_12780</name>
</gene>
<evidence type="ECO:0000256" key="4">
    <source>
        <dbReference type="HAMAP-Rule" id="MF_00167"/>
    </source>
</evidence>